<evidence type="ECO:0000313" key="2">
    <source>
        <dbReference type="EMBL" id="AWI26012.1"/>
    </source>
</evidence>
<dbReference type="Pfam" id="PF10988">
    <property type="entry name" value="DUF2807"/>
    <property type="match status" value="1"/>
</dbReference>
<accession>A0A2S1SI42</accession>
<dbReference type="Gene3D" id="2.160.20.120">
    <property type="match status" value="1"/>
</dbReference>
<protein>
    <submittedName>
        <fullName evidence="2">DUF2807 domain-containing protein</fullName>
    </submittedName>
</protein>
<evidence type="ECO:0000313" key="3">
    <source>
        <dbReference type="Proteomes" id="UP000244937"/>
    </source>
</evidence>
<gene>
    <name evidence="2" type="ORF">HYN49_08935</name>
</gene>
<sequence length="246" mass="25302">MTKAIILLTKIILIAALSLLFVSCRYNINLNDGVEGSGNVIIQTRNVTENFSGIRTGGGLEVVVEQGNAVQVKVEADDNIMPLVKTEVRDGVLVIETEGSFSSQNGPVITVTMPNIKELSVDGGGNLHSNGTLISDRLVLTSEGGASMDVNAEADKLVMDASGGGNIHARGKALDVEANASGGSPIDAEQLQANNVKADASGGGSISVYPILSLTADASGGGGISYHKIPKQLNKSESGGGWVSEQ</sequence>
<name>A0A2S1SI42_9FLAO</name>
<reference evidence="2 3" key="1">
    <citation type="submission" date="2018-05" db="EMBL/GenBank/DDBJ databases">
        <title>Genome sequencing of Flavobacterium sp. HYN0049.</title>
        <authorList>
            <person name="Yi H."/>
            <person name="Baek C."/>
        </authorList>
    </citation>
    <scope>NUCLEOTIDE SEQUENCE [LARGE SCALE GENOMIC DNA]</scope>
    <source>
        <strain evidence="2 3">HYN0049</strain>
    </source>
</reference>
<dbReference type="AlphaFoldDB" id="A0A2S1SI42"/>
<dbReference type="PANTHER" id="PTHR39200">
    <property type="entry name" value="HYPOTHETICAL EXPORTED PROTEIN"/>
    <property type="match status" value="1"/>
</dbReference>
<feature type="domain" description="Putative auto-transporter adhesin head GIN" evidence="1">
    <location>
        <begin position="50"/>
        <end position="228"/>
    </location>
</feature>
<dbReference type="KEGG" id="fpal:HYN49_08935"/>
<dbReference type="RefSeq" id="WP_108903792.1">
    <property type="nucleotide sequence ID" value="NZ_CP029187.1"/>
</dbReference>
<evidence type="ECO:0000259" key="1">
    <source>
        <dbReference type="Pfam" id="PF10988"/>
    </source>
</evidence>
<dbReference type="OrthoDB" id="1422484at2"/>
<dbReference type="PROSITE" id="PS51257">
    <property type="entry name" value="PROKAR_LIPOPROTEIN"/>
    <property type="match status" value="1"/>
</dbReference>
<dbReference type="PANTHER" id="PTHR39200:SF1">
    <property type="entry name" value="AUTO-TRANSPORTER ADHESIN HEAD GIN DOMAIN-CONTAINING PROTEIN-RELATED"/>
    <property type="match status" value="1"/>
</dbReference>
<organism evidence="2 3">
    <name type="scientific">Flavobacterium pallidum</name>
    <dbReference type="NCBI Taxonomy" id="2172098"/>
    <lineage>
        <taxon>Bacteria</taxon>
        <taxon>Pseudomonadati</taxon>
        <taxon>Bacteroidota</taxon>
        <taxon>Flavobacteriia</taxon>
        <taxon>Flavobacteriales</taxon>
        <taxon>Flavobacteriaceae</taxon>
        <taxon>Flavobacterium</taxon>
    </lineage>
</organism>
<keyword evidence="3" id="KW-1185">Reference proteome</keyword>
<dbReference type="Proteomes" id="UP000244937">
    <property type="component" value="Chromosome"/>
</dbReference>
<dbReference type="EMBL" id="CP029187">
    <property type="protein sequence ID" value="AWI26012.1"/>
    <property type="molecule type" value="Genomic_DNA"/>
</dbReference>
<dbReference type="InterPro" id="IPR021255">
    <property type="entry name" value="DUF2807"/>
</dbReference>
<proteinExistence type="predicted"/>